<evidence type="ECO:0000256" key="8">
    <source>
        <dbReference type="PIRSR" id="PIRSR001399-1"/>
    </source>
</evidence>
<comment type="function">
    <text evidence="7">Catalyzes a trans-dehydration via an enolate intermediate.</text>
</comment>
<comment type="caution">
    <text evidence="11">The sequence shown here is derived from an EMBL/GenBank/DDBJ whole genome shotgun (WGS) entry which is preliminary data.</text>
</comment>
<comment type="subunit">
    <text evidence="4 7">Homododecamer.</text>
</comment>
<evidence type="ECO:0000256" key="7">
    <source>
        <dbReference type="HAMAP-Rule" id="MF_00169"/>
    </source>
</evidence>
<dbReference type="Gene3D" id="3.40.50.9100">
    <property type="entry name" value="Dehydroquinase, class II"/>
    <property type="match status" value="1"/>
</dbReference>
<dbReference type="NCBIfam" id="NF003807">
    <property type="entry name" value="PRK05395.1-4"/>
    <property type="match status" value="1"/>
</dbReference>
<dbReference type="InterPro" id="IPR036441">
    <property type="entry name" value="DHquinase_II_sf"/>
</dbReference>
<dbReference type="Pfam" id="PF01220">
    <property type="entry name" value="DHquinase_II"/>
    <property type="match status" value="1"/>
</dbReference>
<evidence type="ECO:0000256" key="1">
    <source>
        <dbReference type="ARBA" id="ARBA00001864"/>
    </source>
</evidence>
<evidence type="ECO:0000313" key="12">
    <source>
        <dbReference type="Proteomes" id="UP000238937"/>
    </source>
</evidence>
<dbReference type="GO" id="GO:0009073">
    <property type="term" value="P:aromatic amino acid family biosynthetic process"/>
    <property type="evidence" value="ECO:0007669"/>
    <property type="project" value="UniProtKB-KW"/>
</dbReference>
<evidence type="ECO:0000256" key="3">
    <source>
        <dbReference type="ARBA" id="ARBA00011037"/>
    </source>
</evidence>
<proteinExistence type="inferred from homology"/>
<dbReference type="EMBL" id="PVWO01000303">
    <property type="protein sequence ID" value="PSB53324.1"/>
    <property type="molecule type" value="Genomic_DNA"/>
</dbReference>
<dbReference type="EC" id="4.2.1.10" evidence="5 7"/>
<feature type="active site" description="Proton acceptor" evidence="7 8">
    <location>
        <position position="39"/>
    </location>
</feature>
<evidence type="ECO:0000256" key="4">
    <source>
        <dbReference type="ARBA" id="ARBA00011193"/>
    </source>
</evidence>
<dbReference type="RefSeq" id="WP_106308706.1">
    <property type="nucleotide sequence ID" value="NZ_PVWO01000303.1"/>
</dbReference>
<feature type="active site" description="Proton donor" evidence="7 8">
    <location>
        <position position="116"/>
    </location>
</feature>
<dbReference type="NCBIfam" id="TIGR01088">
    <property type="entry name" value="aroQ"/>
    <property type="match status" value="1"/>
</dbReference>
<name>A0A2T1G7W5_9CYAN</name>
<feature type="binding site" evidence="7 9">
    <location>
        <position position="103"/>
    </location>
    <ligand>
        <name>substrate</name>
    </ligand>
</feature>
<sequence length="163" mass="17738">MSIVSEISLLEERALSNLSVLILHGPNLNLLGLREPQIYGASTLAQIDDRLVKLGLSLGTKVESLQSNHEGVLVDAIHAARERHQGIVINAGAYTHTSIAIRDAISGVKIPTVEVHLSNVYHRESFRHHSFISSVVVGQISGFGSHSYELGLRAIVTYIQKSL</sequence>
<dbReference type="Proteomes" id="UP000238937">
    <property type="component" value="Unassembled WGS sequence"/>
</dbReference>
<protein>
    <recommendedName>
        <fullName evidence="5 7">3-dehydroquinate dehydratase</fullName>
        <shortName evidence="7">3-dehydroquinase</shortName>
        <ecNumber evidence="5 7">4.2.1.10</ecNumber>
    </recommendedName>
    <alternativeName>
        <fullName evidence="7">Type II DHQase</fullName>
    </alternativeName>
</protein>
<evidence type="ECO:0000256" key="5">
    <source>
        <dbReference type="ARBA" id="ARBA00012060"/>
    </source>
</evidence>
<dbReference type="GO" id="GO:0003855">
    <property type="term" value="F:3-dehydroquinate dehydratase activity"/>
    <property type="evidence" value="ECO:0007669"/>
    <property type="project" value="UniProtKB-UniRule"/>
</dbReference>
<comment type="similarity">
    <text evidence="3 7">Belongs to the type-II 3-dehydroquinase family.</text>
</comment>
<dbReference type="UniPathway" id="UPA00053">
    <property type="reaction ID" value="UER00086"/>
</dbReference>
<dbReference type="GO" id="GO:0008652">
    <property type="term" value="P:amino acid biosynthetic process"/>
    <property type="evidence" value="ECO:0007669"/>
    <property type="project" value="UniProtKB-KW"/>
</dbReference>
<dbReference type="SUPFAM" id="SSF52304">
    <property type="entry name" value="Type II 3-dehydroquinate dehydratase"/>
    <property type="match status" value="1"/>
</dbReference>
<accession>A0A2T1G7W5</accession>
<evidence type="ECO:0000256" key="2">
    <source>
        <dbReference type="ARBA" id="ARBA00004902"/>
    </source>
</evidence>
<keyword evidence="12" id="KW-1185">Reference proteome</keyword>
<keyword evidence="7" id="KW-0057">Aromatic amino acid biosynthesis</keyword>
<evidence type="ECO:0000256" key="10">
    <source>
        <dbReference type="PIRSR" id="PIRSR001399-3"/>
    </source>
</evidence>
<keyword evidence="7" id="KW-0028">Amino-acid biosynthesis</keyword>
<dbReference type="PIRSF" id="PIRSF001399">
    <property type="entry name" value="DHquinase_II"/>
    <property type="match status" value="1"/>
</dbReference>
<dbReference type="AlphaFoldDB" id="A0A2T1G7W5"/>
<dbReference type="PROSITE" id="PS01029">
    <property type="entry name" value="DEHYDROQUINASE_II"/>
    <property type="match status" value="1"/>
</dbReference>
<feature type="site" description="Transition state stabilizer" evidence="7 10">
    <location>
        <position position="34"/>
    </location>
</feature>
<dbReference type="OrthoDB" id="9790793at2"/>
<comment type="pathway">
    <text evidence="2 7">Metabolic intermediate biosynthesis; chorismate biosynthesis; chorismate from D-erythrose 4-phosphate and phosphoenolpyruvate: step 3/7.</text>
</comment>
<gene>
    <name evidence="7 11" type="primary">aroQ</name>
    <name evidence="11" type="ORF">C7B77_19660</name>
</gene>
<organism evidence="11 12">
    <name type="scientific">Chamaesiphon polymorphus CCALA 037</name>
    <dbReference type="NCBI Taxonomy" id="2107692"/>
    <lineage>
        <taxon>Bacteria</taxon>
        <taxon>Bacillati</taxon>
        <taxon>Cyanobacteriota</taxon>
        <taxon>Cyanophyceae</taxon>
        <taxon>Gomontiellales</taxon>
        <taxon>Chamaesiphonaceae</taxon>
        <taxon>Chamaesiphon</taxon>
    </lineage>
</organism>
<evidence type="ECO:0000256" key="9">
    <source>
        <dbReference type="PIRSR" id="PIRSR001399-2"/>
    </source>
</evidence>
<dbReference type="NCBIfam" id="NF003805">
    <property type="entry name" value="PRK05395.1-2"/>
    <property type="match status" value="1"/>
</dbReference>
<dbReference type="PANTHER" id="PTHR21272:SF3">
    <property type="entry name" value="CATABOLIC 3-DEHYDROQUINASE"/>
    <property type="match status" value="1"/>
</dbReference>
<dbReference type="CDD" id="cd00466">
    <property type="entry name" value="DHQase_II"/>
    <property type="match status" value="1"/>
</dbReference>
<keyword evidence="6 7" id="KW-0456">Lyase</keyword>
<feature type="binding site" evidence="7 9">
    <location>
        <begin position="117"/>
        <end position="118"/>
    </location>
    <ligand>
        <name>substrate</name>
    </ligand>
</feature>
<reference evidence="11 12" key="1">
    <citation type="submission" date="2018-03" db="EMBL/GenBank/DDBJ databases">
        <title>The ancient ancestry and fast evolution of plastids.</title>
        <authorList>
            <person name="Moore K.R."/>
            <person name="Magnabosco C."/>
            <person name="Momper L."/>
            <person name="Gold D.A."/>
            <person name="Bosak T."/>
            <person name="Fournier G.P."/>
        </authorList>
    </citation>
    <scope>NUCLEOTIDE SEQUENCE [LARGE SCALE GENOMIC DNA]</scope>
    <source>
        <strain evidence="11 12">CCALA 037</strain>
    </source>
</reference>
<dbReference type="NCBIfam" id="NF003806">
    <property type="entry name" value="PRK05395.1-3"/>
    <property type="match status" value="1"/>
</dbReference>
<dbReference type="GO" id="GO:0019631">
    <property type="term" value="P:quinate catabolic process"/>
    <property type="evidence" value="ECO:0007669"/>
    <property type="project" value="TreeGrafter"/>
</dbReference>
<dbReference type="HAMAP" id="MF_00169">
    <property type="entry name" value="AroQ"/>
    <property type="match status" value="1"/>
</dbReference>
<dbReference type="InterPro" id="IPR018509">
    <property type="entry name" value="DHquinase_II_CS"/>
</dbReference>
<dbReference type="PANTHER" id="PTHR21272">
    <property type="entry name" value="CATABOLIC 3-DEHYDROQUINASE"/>
    <property type="match status" value="1"/>
</dbReference>
<feature type="binding site" evidence="7 9">
    <location>
        <position position="90"/>
    </location>
    <ligand>
        <name>substrate</name>
    </ligand>
</feature>
<dbReference type="GO" id="GO:0009423">
    <property type="term" value="P:chorismate biosynthetic process"/>
    <property type="evidence" value="ECO:0007669"/>
    <property type="project" value="UniProtKB-UniRule"/>
</dbReference>
<evidence type="ECO:0000256" key="6">
    <source>
        <dbReference type="ARBA" id="ARBA00023239"/>
    </source>
</evidence>
<feature type="binding site" evidence="7 9">
    <location>
        <position position="96"/>
    </location>
    <ligand>
        <name>substrate</name>
    </ligand>
</feature>
<comment type="catalytic activity">
    <reaction evidence="1 7">
        <text>3-dehydroquinate = 3-dehydroshikimate + H2O</text>
        <dbReference type="Rhea" id="RHEA:21096"/>
        <dbReference type="ChEBI" id="CHEBI:15377"/>
        <dbReference type="ChEBI" id="CHEBI:16630"/>
        <dbReference type="ChEBI" id="CHEBI:32364"/>
        <dbReference type="EC" id="4.2.1.10"/>
    </reaction>
</comment>
<dbReference type="InterPro" id="IPR001874">
    <property type="entry name" value="DHquinase_II"/>
</dbReference>
<feature type="binding site" evidence="7 9">
    <location>
        <position position="127"/>
    </location>
    <ligand>
        <name>substrate</name>
    </ligand>
</feature>
<evidence type="ECO:0000313" key="11">
    <source>
        <dbReference type="EMBL" id="PSB53324.1"/>
    </source>
</evidence>